<dbReference type="Proteomes" id="UP001331761">
    <property type="component" value="Unassembled WGS sequence"/>
</dbReference>
<dbReference type="EMBL" id="WIXE01003916">
    <property type="protein sequence ID" value="KAK5983498.1"/>
    <property type="molecule type" value="Genomic_DNA"/>
</dbReference>
<feature type="compositionally biased region" description="Basic and acidic residues" evidence="1">
    <location>
        <begin position="36"/>
        <end position="59"/>
    </location>
</feature>
<gene>
    <name evidence="2" type="ORF">GCK32_014850</name>
</gene>
<evidence type="ECO:0000256" key="1">
    <source>
        <dbReference type="SAM" id="MobiDB-lite"/>
    </source>
</evidence>
<protein>
    <submittedName>
        <fullName evidence="2">Uncharacterized protein</fullName>
    </submittedName>
</protein>
<feature type="compositionally biased region" description="Basic and acidic residues" evidence="1">
    <location>
        <begin position="71"/>
        <end position="82"/>
    </location>
</feature>
<accession>A0AAN8GDI9</accession>
<keyword evidence="3" id="KW-1185">Reference proteome</keyword>
<reference evidence="2 3" key="1">
    <citation type="submission" date="2019-10" db="EMBL/GenBank/DDBJ databases">
        <title>Assembly and Annotation for the nematode Trichostrongylus colubriformis.</title>
        <authorList>
            <person name="Martin J."/>
        </authorList>
    </citation>
    <scope>NUCLEOTIDE SEQUENCE [LARGE SCALE GENOMIC DNA]</scope>
    <source>
        <strain evidence="2">G859</strain>
        <tissue evidence="2">Whole worm</tissue>
    </source>
</reference>
<evidence type="ECO:0000313" key="3">
    <source>
        <dbReference type="Proteomes" id="UP001331761"/>
    </source>
</evidence>
<dbReference type="AlphaFoldDB" id="A0AAN8GDI9"/>
<comment type="caution">
    <text evidence="2">The sequence shown here is derived from an EMBL/GenBank/DDBJ whole genome shotgun (WGS) entry which is preliminary data.</text>
</comment>
<organism evidence="2 3">
    <name type="scientific">Trichostrongylus colubriformis</name>
    <name type="common">Black scour worm</name>
    <dbReference type="NCBI Taxonomy" id="6319"/>
    <lineage>
        <taxon>Eukaryota</taxon>
        <taxon>Metazoa</taxon>
        <taxon>Ecdysozoa</taxon>
        <taxon>Nematoda</taxon>
        <taxon>Chromadorea</taxon>
        <taxon>Rhabditida</taxon>
        <taxon>Rhabditina</taxon>
        <taxon>Rhabditomorpha</taxon>
        <taxon>Strongyloidea</taxon>
        <taxon>Trichostrongylidae</taxon>
        <taxon>Trichostrongylus</taxon>
    </lineage>
</organism>
<feature type="region of interest" description="Disordered" evidence="1">
    <location>
        <begin position="34"/>
        <end position="59"/>
    </location>
</feature>
<name>A0AAN8GDI9_TRICO</name>
<evidence type="ECO:0000313" key="2">
    <source>
        <dbReference type="EMBL" id="KAK5983498.1"/>
    </source>
</evidence>
<feature type="compositionally biased region" description="Basic residues" evidence="1">
    <location>
        <begin position="97"/>
        <end position="112"/>
    </location>
</feature>
<feature type="region of interest" description="Disordered" evidence="1">
    <location>
        <begin position="71"/>
        <end position="141"/>
    </location>
</feature>
<proteinExistence type="predicted"/>
<feature type="compositionally biased region" description="Basic residues" evidence="1">
    <location>
        <begin position="121"/>
        <end position="138"/>
    </location>
</feature>
<sequence length="176" mass="20123">MLEEALETGKNVLEVLKYNLDSIFQKTCGDDIQSLEVERTQRGGREDGSDRDDREERRELADTEFFKEDAFKQKEKQSRVSTKENAVGKKVISVRRGSSKKKALKSRKKKSEKKGPGVKVRTSKSKKSLASKGKKPKDIKKEMQLYKGIYEAKLAEQKTQLQENIQPNSKVSNNKK</sequence>